<keyword evidence="2" id="KW-1185">Reference proteome</keyword>
<sequence>MDFNDRDAPYPCLEIMENKQHSCTKVLTLKVHPPVIRAFPLVRKMLDTSHQLPEWSSIETKDIIDNFPTLCTGYIRFDTFHIAGYIALCTRYIRFDTFHIAGYIALCTGYIAFDTFHIAGYIMLCTGYIAFDTFHIAGYIAFWCVPPFGFGEVRYTSGYWEWVKNVLARYKETLDNIKTYDAIFASIFTHDHNENVLQAFYEN</sequence>
<dbReference type="Proteomes" id="UP000824120">
    <property type="component" value="Chromosome 8"/>
</dbReference>
<proteinExistence type="predicted"/>
<organism evidence="1 2">
    <name type="scientific">Solanum commersonii</name>
    <name type="common">Commerson's wild potato</name>
    <name type="synonym">Commerson's nightshade</name>
    <dbReference type="NCBI Taxonomy" id="4109"/>
    <lineage>
        <taxon>Eukaryota</taxon>
        <taxon>Viridiplantae</taxon>
        <taxon>Streptophyta</taxon>
        <taxon>Embryophyta</taxon>
        <taxon>Tracheophyta</taxon>
        <taxon>Spermatophyta</taxon>
        <taxon>Magnoliopsida</taxon>
        <taxon>eudicotyledons</taxon>
        <taxon>Gunneridae</taxon>
        <taxon>Pentapetalae</taxon>
        <taxon>asterids</taxon>
        <taxon>lamiids</taxon>
        <taxon>Solanales</taxon>
        <taxon>Solanaceae</taxon>
        <taxon>Solanoideae</taxon>
        <taxon>Solaneae</taxon>
        <taxon>Solanum</taxon>
    </lineage>
</organism>
<dbReference type="OrthoDB" id="1298695at2759"/>
<dbReference type="PANTHER" id="PTHR36607">
    <property type="entry name" value="1,2-DIHYDROXY-3-KETO-5-METHYLTHIOPENTENE DIOXYGENASE 4"/>
    <property type="match status" value="1"/>
</dbReference>
<dbReference type="EMBL" id="JACXVP010000008">
    <property type="protein sequence ID" value="KAG5589939.1"/>
    <property type="molecule type" value="Genomic_DNA"/>
</dbReference>
<evidence type="ECO:0000313" key="2">
    <source>
        <dbReference type="Proteomes" id="UP000824120"/>
    </source>
</evidence>
<evidence type="ECO:0000313" key="1">
    <source>
        <dbReference type="EMBL" id="KAG5589939.1"/>
    </source>
</evidence>
<reference evidence="1 2" key="1">
    <citation type="submission" date="2020-09" db="EMBL/GenBank/DDBJ databases">
        <title>De no assembly of potato wild relative species, Solanum commersonii.</title>
        <authorList>
            <person name="Cho K."/>
        </authorList>
    </citation>
    <scope>NUCLEOTIDE SEQUENCE [LARGE SCALE GENOMIC DNA]</scope>
    <source>
        <strain evidence="1">LZ3.2</strain>
        <tissue evidence="1">Leaf</tissue>
    </source>
</reference>
<dbReference type="AlphaFoldDB" id="A0A9J5XNX0"/>
<protein>
    <submittedName>
        <fullName evidence="1">Uncharacterized protein</fullName>
    </submittedName>
</protein>
<comment type="caution">
    <text evidence="1">The sequence shown here is derived from an EMBL/GenBank/DDBJ whole genome shotgun (WGS) entry which is preliminary data.</text>
</comment>
<dbReference type="PANTHER" id="PTHR36607:SF24">
    <property type="entry name" value="AMINOTRANSFERASE-LIKE PLANT MOBILE DOMAIN-CONTAINING PROTEIN"/>
    <property type="match status" value="1"/>
</dbReference>
<accession>A0A9J5XNX0</accession>
<name>A0A9J5XNX0_SOLCO</name>
<gene>
    <name evidence="1" type="ORF">H5410_040453</name>
</gene>